<organism evidence="2 3">
    <name type="scientific">Enterobacter hormaechei</name>
    <dbReference type="NCBI Taxonomy" id="158836"/>
    <lineage>
        <taxon>Bacteria</taxon>
        <taxon>Pseudomonadati</taxon>
        <taxon>Pseudomonadota</taxon>
        <taxon>Gammaproteobacteria</taxon>
        <taxon>Enterobacterales</taxon>
        <taxon>Enterobacteriaceae</taxon>
        <taxon>Enterobacter</taxon>
        <taxon>Enterobacter cloacae complex</taxon>
    </lineage>
</organism>
<sequence>VKTAEVKPAAPVSESSPSSSDKA</sequence>
<dbReference type="AlphaFoldDB" id="A0A6L3XS89"/>
<feature type="non-terminal residue" evidence="2">
    <location>
        <position position="1"/>
    </location>
</feature>
<feature type="region of interest" description="Disordered" evidence="1">
    <location>
        <begin position="1"/>
        <end position="23"/>
    </location>
</feature>
<evidence type="ECO:0000256" key="1">
    <source>
        <dbReference type="SAM" id="MobiDB-lite"/>
    </source>
</evidence>
<evidence type="ECO:0000313" key="2">
    <source>
        <dbReference type="EMBL" id="KAB2509931.1"/>
    </source>
</evidence>
<feature type="compositionally biased region" description="Low complexity" evidence="1">
    <location>
        <begin position="13"/>
        <end position="23"/>
    </location>
</feature>
<evidence type="ECO:0000313" key="3">
    <source>
        <dbReference type="Proteomes" id="UP000476281"/>
    </source>
</evidence>
<reference evidence="2 3" key="1">
    <citation type="submission" date="2019-09" db="EMBL/GenBank/DDBJ databases">
        <title>Reversal of blaTEM antimicrobial resistance by CRISPR-Cas9 in clinical E. coli and other Enterobacteriaceae strains.</title>
        <authorList>
            <person name="Tagliaferri T."/>
            <person name="Guimaraes N."/>
            <person name="Pereira M."/>
            <person name="Felicori L."/>
            <person name="Horz H.-P."/>
            <person name="Santos S."/>
            <person name="Mendes T."/>
        </authorList>
    </citation>
    <scope>NUCLEOTIDE SEQUENCE [LARGE SCALE GENOMIC DNA]</scope>
    <source>
        <strain evidence="2 3">E2_blaTEM_MG</strain>
    </source>
</reference>
<proteinExistence type="predicted"/>
<dbReference type="Proteomes" id="UP000476281">
    <property type="component" value="Unassembled WGS sequence"/>
</dbReference>
<gene>
    <name evidence="2" type="ORF">F9C29_19525</name>
</gene>
<protein>
    <submittedName>
        <fullName evidence="2">Sec-independent protein translocase TatB</fullName>
    </submittedName>
</protein>
<name>A0A6L3XS89_9ENTR</name>
<accession>A0A6L3XS89</accession>
<comment type="caution">
    <text evidence="2">The sequence shown here is derived from an EMBL/GenBank/DDBJ whole genome shotgun (WGS) entry which is preliminary data.</text>
</comment>
<dbReference type="EMBL" id="WBSZ01000801">
    <property type="protein sequence ID" value="KAB2509931.1"/>
    <property type="molecule type" value="Genomic_DNA"/>
</dbReference>